<keyword evidence="3" id="KW-1185">Reference proteome</keyword>
<dbReference type="InterPro" id="IPR025240">
    <property type="entry name" value="DUF4189"/>
</dbReference>
<dbReference type="RefSeq" id="WP_250340060.1">
    <property type="nucleotide sequence ID" value="NZ_CP063231.1"/>
</dbReference>
<evidence type="ECO:0000313" key="3">
    <source>
        <dbReference type="Proteomes" id="UP001056681"/>
    </source>
</evidence>
<evidence type="ECO:0000259" key="1">
    <source>
        <dbReference type="Pfam" id="PF13827"/>
    </source>
</evidence>
<dbReference type="Proteomes" id="UP001056681">
    <property type="component" value="Chromosome"/>
</dbReference>
<dbReference type="Pfam" id="PF13827">
    <property type="entry name" value="DUF4189"/>
    <property type="match status" value="1"/>
</dbReference>
<dbReference type="EMBL" id="CP063231">
    <property type="protein sequence ID" value="URL59526.1"/>
    <property type="molecule type" value="Genomic_DNA"/>
</dbReference>
<reference evidence="2" key="1">
    <citation type="submission" date="2020-10" db="EMBL/GenBank/DDBJ databases">
        <title>Whole-genome sequence of Luteibacter sp. EIF3.</title>
        <authorList>
            <person name="Friedrich I."/>
            <person name="Hertel R."/>
            <person name="Daniel R."/>
        </authorList>
    </citation>
    <scope>NUCLEOTIDE SEQUENCE</scope>
    <source>
        <strain evidence="2">EIF3</strain>
    </source>
</reference>
<accession>A0ABY4T4K3</accession>
<organism evidence="2 3">
    <name type="scientific">Luteibacter flocculans</name>
    <dbReference type="NCBI Taxonomy" id="2780091"/>
    <lineage>
        <taxon>Bacteria</taxon>
        <taxon>Pseudomonadati</taxon>
        <taxon>Pseudomonadota</taxon>
        <taxon>Gammaproteobacteria</taxon>
        <taxon>Lysobacterales</taxon>
        <taxon>Rhodanobacteraceae</taxon>
        <taxon>Luteibacter</taxon>
    </lineage>
</organism>
<sequence>MPGYNAPNASTPVAPAPVWKDKWGAIALDKDAGDAGTIADRDTKAIAVHDAMSDCKARGAQGCKVVLTYYNQCAAIAWSDDSYGASTDKNLQMAEDGALGACRKNGTGCKIVYSACSMPERVR</sequence>
<proteinExistence type="predicted"/>
<evidence type="ECO:0000313" key="2">
    <source>
        <dbReference type="EMBL" id="URL59526.1"/>
    </source>
</evidence>
<feature type="domain" description="DUF4189" evidence="1">
    <location>
        <begin position="23"/>
        <end position="116"/>
    </location>
</feature>
<protein>
    <submittedName>
        <fullName evidence="2">DUF4189 domain-containing protein</fullName>
    </submittedName>
</protein>
<name>A0ABY4T4K3_9GAMM</name>
<gene>
    <name evidence="2" type="ORF">IM816_05325</name>
</gene>